<dbReference type="InterPro" id="IPR015915">
    <property type="entry name" value="Kelch-typ_b-propeller"/>
</dbReference>
<dbReference type="SUPFAM" id="SSF117281">
    <property type="entry name" value="Kelch motif"/>
    <property type="match status" value="1"/>
</dbReference>
<dbReference type="GeneID" id="110797123"/>
<dbReference type="InterPro" id="IPR017451">
    <property type="entry name" value="F-box-assoc_interact_dom"/>
</dbReference>
<keyword evidence="2" id="KW-1185">Reference proteome</keyword>
<dbReference type="PROSITE" id="PS50181">
    <property type="entry name" value="FBOX"/>
    <property type="match status" value="1"/>
</dbReference>
<dbReference type="Pfam" id="PF00646">
    <property type="entry name" value="F-box"/>
    <property type="match status" value="1"/>
</dbReference>
<evidence type="ECO:0000259" key="1">
    <source>
        <dbReference type="PROSITE" id="PS50181"/>
    </source>
</evidence>
<dbReference type="InterPro" id="IPR050796">
    <property type="entry name" value="SCF_F-box_component"/>
</dbReference>
<dbReference type="OrthoDB" id="1867629at2759"/>
<dbReference type="RefSeq" id="XP_021857913.1">
    <property type="nucleotide sequence ID" value="XM_022002221.2"/>
</dbReference>
<dbReference type="InterPro" id="IPR001810">
    <property type="entry name" value="F-box_dom"/>
</dbReference>
<dbReference type="Proteomes" id="UP000813463">
    <property type="component" value="Chromosome 3"/>
</dbReference>
<dbReference type="PANTHER" id="PTHR31672:SF13">
    <property type="entry name" value="F-BOX PROTEIN CPR30-LIKE"/>
    <property type="match status" value="1"/>
</dbReference>
<dbReference type="InterPro" id="IPR013187">
    <property type="entry name" value="F-box-assoc_dom_typ3"/>
</dbReference>
<gene>
    <name evidence="3" type="primary">LOC110797123</name>
</gene>
<proteinExistence type="predicted"/>
<accession>A0A9R0IZS1</accession>
<dbReference type="NCBIfam" id="TIGR01640">
    <property type="entry name" value="F_box_assoc_1"/>
    <property type="match status" value="1"/>
</dbReference>
<sequence length="445" mass="51183">MADKSPDYVGCLSMYCNLFRKILLLKTKQKEKNGVTSYCTGRLPLELESNILERISVEPLLRLKCVCKRWRDEIKSPCFIKSHIGQFQIHNANSTSFILFSPSHLYSTNFHKNSTTLKLKKLGRNSVPSDFTGVGSCNGLLCFRKIDRDYPERMIHSIRLSVCNPITDTTFNNVIVPNHGNYSWHHMIGFGYDCMSDDYKIFYSSPHGDGHVIGKGIEPAKSWVYSLKRNSWKSVQPPPHRCNKSWTMVTSNSNNVLYWVGGKPNTNKNCIFGFDLETEEYHEVIPLPDIRMYPYELVNLKGCLHLVNCRLNFAFADEPEIKLLEYTMNIWVLKNYGSNREWVKLIDRLSLKQAIETELEHNRNLENPQSRSVYSYCHPLPYAYSEDESEILIGLSKHIKAFVCCDLHNGKLKRVDINGALNDWKYGYEGMPWTASLVSISSSTS</sequence>
<reference evidence="3" key="2">
    <citation type="submission" date="2025-08" db="UniProtKB">
        <authorList>
            <consortium name="RefSeq"/>
        </authorList>
    </citation>
    <scope>IDENTIFICATION</scope>
    <source>
        <tissue evidence="3">Leaf</tissue>
    </source>
</reference>
<evidence type="ECO:0000313" key="2">
    <source>
        <dbReference type="Proteomes" id="UP000813463"/>
    </source>
</evidence>
<organism evidence="2 3">
    <name type="scientific">Spinacia oleracea</name>
    <name type="common">Spinach</name>
    <dbReference type="NCBI Taxonomy" id="3562"/>
    <lineage>
        <taxon>Eukaryota</taxon>
        <taxon>Viridiplantae</taxon>
        <taxon>Streptophyta</taxon>
        <taxon>Embryophyta</taxon>
        <taxon>Tracheophyta</taxon>
        <taxon>Spermatophyta</taxon>
        <taxon>Magnoliopsida</taxon>
        <taxon>eudicotyledons</taxon>
        <taxon>Gunneridae</taxon>
        <taxon>Pentapetalae</taxon>
        <taxon>Caryophyllales</taxon>
        <taxon>Chenopodiaceae</taxon>
        <taxon>Chenopodioideae</taxon>
        <taxon>Anserineae</taxon>
        <taxon>Spinacia</taxon>
    </lineage>
</organism>
<dbReference type="KEGG" id="soe:110797123"/>
<evidence type="ECO:0000313" key="3">
    <source>
        <dbReference type="RefSeq" id="XP_021857913.1"/>
    </source>
</evidence>
<feature type="domain" description="F-box" evidence="1">
    <location>
        <begin position="37"/>
        <end position="83"/>
    </location>
</feature>
<dbReference type="SUPFAM" id="SSF81383">
    <property type="entry name" value="F-box domain"/>
    <property type="match status" value="1"/>
</dbReference>
<dbReference type="Gene3D" id="2.120.10.80">
    <property type="entry name" value="Kelch-type beta propeller"/>
    <property type="match status" value="1"/>
</dbReference>
<dbReference type="Pfam" id="PF08268">
    <property type="entry name" value="FBA_3"/>
    <property type="match status" value="1"/>
</dbReference>
<name>A0A9R0IZS1_SPIOL</name>
<dbReference type="AlphaFoldDB" id="A0A9R0IZS1"/>
<dbReference type="Gene3D" id="1.20.1280.50">
    <property type="match status" value="1"/>
</dbReference>
<dbReference type="PANTHER" id="PTHR31672">
    <property type="entry name" value="BNACNNG10540D PROTEIN"/>
    <property type="match status" value="1"/>
</dbReference>
<dbReference type="SMART" id="SM00256">
    <property type="entry name" value="FBOX"/>
    <property type="match status" value="1"/>
</dbReference>
<dbReference type="InterPro" id="IPR036047">
    <property type="entry name" value="F-box-like_dom_sf"/>
</dbReference>
<protein>
    <submittedName>
        <fullName evidence="3">F-box/kelch-repeat protein At3g23880-like</fullName>
    </submittedName>
</protein>
<reference evidence="2" key="1">
    <citation type="journal article" date="2021" name="Nat. Commun.">
        <title>Genomic analyses provide insights into spinach domestication and the genetic basis of agronomic traits.</title>
        <authorList>
            <person name="Cai X."/>
            <person name="Sun X."/>
            <person name="Xu C."/>
            <person name="Sun H."/>
            <person name="Wang X."/>
            <person name="Ge C."/>
            <person name="Zhang Z."/>
            <person name="Wang Q."/>
            <person name="Fei Z."/>
            <person name="Jiao C."/>
            <person name="Wang Q."/>
        </authorList>
    </citation>
    <scope>NUCLEOTIDE SEQUENCE [LARGE SCALE GENOMIC DNA]</scope>
    <source>
        <strain evidence="2">cv. Varoflay</strain>
    </source>
</reference>